<name>W9VSD8_9EURO</name>
<dbReference type="EMBL" id="AMGW01000004">
    <property type="protein sequence ID" value="EXJ58662.1"/>
    <property type="molecule type" value="Genomic_DNA"/>
</dbReference>
<evidence type="ECO:0000313" key="1">
    <source>
        <dbReference type="EMBL" id="EXJ58662.1"/>
    </source>
</evidence>
<dbReference type="Proteomes" id="UP000019473">
    <property type="component" value="Unassembled WGS sequence"/>
</dbReference>
<dbReference type="GeneID" id="19180670"/>
<proteinExistence type="predicted"/>
<organism evidence="1 2">
    <name type="scientific">Cladophialophora yegresii CBS 114405</name>
    <dbReference type="NCBI Taxonomy" id="1182544"/>
    <lineage>
        <taxon>Eukaryota</taxon>
        <taxon>Fungi</taxon>
        <taxon>Dikarya</taxon>
        <taxon>Ascomycota</taxon>
        <taxon>Pezizomycotina</taxon>
        <taxon>Eurotiomycetes</taxon>
        <taxon>Chaetothyriomycetidae</taxon>
        <taxon>Chaetothyriales</taxon>
        <taxon>Herpotrichiellaceae</taxon>
        <taxon>Cladophialophora</taxon>
    </lineage>
</organism>
<comment type="caution">
    <text evidence="1">The sequence shown here is derived from an EMBL/GenBank/DDBJ whole genome shotgun (WGS) entry which is preliminary data.</text>
</comment>
<protein>
    <submittedName>
        <fullName evidence="1">Uncharacterized protein</fullName>
    </submittedName>
</protein>
<dbReference type="VEuPathDB" id="FungiDB:A1O7_06090"/>
<keyword evidence="2" id="KW-1185">Reference proteome</keyword>
<reference evidence="1 2" key="1">
    <citation type="submission" date="2013-03" db="EMBL/GenBank/DDBJ databases">
        <title>The Genome Sequence of Cladophialophora yegresii CBS 114405.</title>
        <authorList>
            <consortium name="The Broad Institute Genomics Platform"/>
            <person name="Cuomo C."/>
            <person name="de Hoog S."/>
            <person name="Gorbushina A."/>
            <person name="Walker B."/>
            <person name="Young S.K."/>
            <person name="Zeng Q."/>
            <person name="Gargeya S."/>
            <person name="Fitzgerald M."/>
            <person name="Haas B."/>
            <person name="Abouelleil A."/>
            <person name="Allen A.W."/>
            <person name="Alvarado L."/>
            <person name="Arachchi H.M."/>
            <person name="Berlin A.M."/>
            <person name="Chapman S.B."/>
            <person name="Gainer-Dewar J."/>
            <person name="Goldberg J."/>
            <person name="Griggs A."/>
            <person name="Gujja S."/>
            <person name="Hansen M."/>
            <person name="Howarth C."/>
            <person name="Imamovic A."/>
            <person name="Ireland A."/>
            <person name="Larimer J."/>
            <person name="McCowan C."/>
            <person name="Murphy C."/>
            <person name="Pearson M."/>
            <person name="Poon T.W."/>
            <person name="Priest M."/>
            <person name="Roberts A."/>
            <person name="Saif S."/>
            <person name="Shea T."/>
            <person name="Sisk P."/>
            <person name="Sykes S."/>
            <person name="Wortman J."/>
            <person name="Nusbaum C."/>
            <person name="Birren B."/>
        </authorList>
    </citation>
    <scope>NUCLEOTIDE SEQUENCE [LARGE SCALE GENOMIC DNA]</scope>
    <source>
        <strain evidence="1 2">CBS 114405</strain>
    </source>
</reference>
<dbReference type="OrthoDB" id="4160262at2759"/>
<dbReference type="AlphaFoldDB" id="W9VSD8"/>
<sequence length="121" mass="13291">MPRPPPATPSPAALTASSFQKALALYPSLVEKVYKTKLKNDGKKVTEALERDRWRFDELPASVAQRKQKANGDDNGNVNQANVRIRDGKAATAKSKAAGNANDTALELSKDEVERLVQWKM</sequence>
<evidence type="ECO:0000313" key="2">
    <source>
        <dbReference type="Proteomes" id="UP000019473"/>
    </source>
</evidence>
<dbReference type="HOGENOM" id="CLU_2037832_0_0_1"/>
<gene>
    <name evidence="1" type="ORF">A1O7_06090</name>
</gene>
<accession>W9VSD8</accession>
<dbReference type="STRING" id="1182544.W9VSD8"/>
<dbReference type="RefSeq" id="XP_007758285.1">
    <property type="nucleotide sequence ID" value="XM_007760095.1"/>
</dbReference>